<feature type="transmembrane region" description="Helical" evidence="1">
    <location>
        <begin position="88"/>
        <end position="112"/>
    </location>
</feature>
<proteinExistence type="predicted"/>
<protein>
    <submittedName>
        <fullName evidence="2">Uncharacterized protein</fullName>
    </submittedName>
</protein>
<gene>
    <name evidence="2" type="ORF">G5I_14474</name>
</gene>
<dbReference type="InParanoid" id="F4X7U0"/>
<keyword evidence="1" id="KW-0812">Transmembrane</keyword>
<dbReference type="Proteomes" id="UP000007755">
    <property type="component" value="Unassembled WGS sequence"/>
</dbReference>
<keyword evidence="1" id="KW-1133">Transmembrane helix</keyword>
<dbReference type="EMBL" id="GL888896">
    <property type="protein sequence ID" value="EGI57483.1"/>
    <property type="molecule type" value="Genomic_DNA"/>
</dbReference>
<sequence length="122" mass="13385">MCGAGKLELGTVGHKSHKACNHRYPNQYSNSMIAVSCADSYGYRTLGYMGTRSSSNTIIIWRFALLEIQSAFIFVRSEIQAAVLFHRAVVMLQLLELMSALLSFTAFATLAAPPIKDPNAPN</sequence>
<name>F4X7U0_ACREC</name>
<reference evidence="2" key="1">
    <citation type="submission" date="2011-02" db="EMBL/GenBank/DDBJ databases">
        <title>The genome of the leaf-cutting ant Acromyrmex echinatior suggests key adaptations to social evolution and fungus farming.</title>
        <authorList>
            <person name="Nygaard S."/>
            <person name="Zhang G."/>
        </authorList>
    </citation>
    <scope>NUCLEOTIDE SEQUENCE</scope>
</reference>
<dbReference type="AlphaFoldDB" id="F4X7U0"/>
<evidence type="ECO:0000313" key="3">
    <source>
        <dbReference type="Proteomes" id="UP000007755"/>
    </source>
</evidence>
<keyword evidence="1" id="KW-0472">Membrane</keyword>
<organism evidence="3">
    <name type="scientific">Acromyrmex echinatior</name>
    <name type="common">Panamanian leafcutter ant</name>
    <name type="synonym">Acromyrmex octospinosus echinatior</name>
    <dbReference type="NCBI Taxonomy" id="103372"/>
    <lineage>
        <taxon>Eukaryota</taxon>
        <taxon>Metazoa</taxon>
        <taxon>Ecdysozoa</taxon>
        <taxon>Arthropoda</taxon>
        <taxon>Hexapoda</taxon>
        <taxon>Insecta</taxon>
        <taxon>Pterygota</taxon>
        <taxon>Neoptera</taxon>
        <taxon>Endopterygota</taxon>
        <taxon>Hymenoptera</taxon>
        <taxon>Apocrita</taxon>
        <taxon>Aculeata</taxon>
        <taxon>Formicoidea</taxon>
        <taxon>Formicidae</taxon>
        <taxon>Myrmicinae</taxon>
        <taxon>Acromyrmex</taxon>
    </lineage>
</organism>
<keyword evidence="3" id="KW-1185">Reference proteome</keyword>
<evidence type="ECO:0000256" key="1">
    <source>
        <dbReference type="SAM" id="Phobius"/>
    </source>
</evidence>
<accession>F4X7U0</accession>
<evidence type="ECO:0000313" key="2">
    <source>
        <dbReference type="EMBL" id="EGI57483.1"/>
    </source>
</evidence>
<feature type="transmembrane region" description="Helical" evidence="1">
    <location>
        <begin position="58"/>
        <end position="76"/>
    </location>
</feature>